<protein>
    <submittedName>
        <fullName evidence="9">C40 family peptidase</fullName>
    </submittedName>
</protein>
<keyword evidence="4" id="KW-0788">Thiol protease</keyword>
<reference evidence="9 10" key="1">
    <citation type="submission" date="2020-09" db="EMBL/GenBank/DDBJ databases">
        <title>Flavimobilis rhizosphaerae sp. nov., isolated from rhizosphere soil of Spartina alterniflora.</title>
        <authorList>
            <person name="Hanqin C."/>
        </authorList>
    </citation>
    <scope>NUCLEOTIDE SEQUENCE [LARGE SCALE GENOMIC DNA]</scope>
    <source>
        <strain evidence="9 10">GY 10621</strain>
    </source>
</reference>
<dbReference type="Gene3D" id="6.10.250.3150">
    <property type="match status" value="1"/>
</dbReference>
<proteinExistence type="inferred from homology"/>
<gene>
    <name evidence="9" type="ORF">IGS67_00980</name>
</gene>
<evidence type="ECO:0000256" key="5">
    <source>
        <dbReference type="SAM" id="Coils"/>
    </source>
</evidence>
<evidence type="ECO:0000313" key="9">
    <source>
        <dbReference type="EMBL" id="MBD9698072.1"/>
    </source>
</evidence>
<feature type="compositionally biased region" description="Basic and acidic residues" evidence="6">
    <location>
        <begin position="285"/>
        <end position="314"/>
    </location>
</feature>
<comment type="caution">
    <text evidence="9">The sequence shown here is derived from an EMBL/GenBank/DDBJ whole genome shotgun (WGS) entry which is preliminary data.</text>
</comment>
<accession>A0ABR9DLR2</accession>
<organism evidence="9 10">
    <name type="scientific">Flavimobilis rhizosphaerae</name>
    <dbReference type="NCBI Taxonomy" id="2775421"/>
    <lineage>
        <taxon>Bacteria</taxon>
        <taxon>Bacillati</taxon>
        <taxon>Actinomycetota</taxon>
        <taxon>Actinomycetes</taxon>
        <taxon>Micrococcales</taxon>
        <taxon>Jonesiaceae</taxon>
        <taxon>Flavimobilis</taxon>
    </lineage>
</organism>
<evidence type="ECO:0000256" key="4">
    <source>
        <dbReference type="ARBA" id="ARBA00022807"/>
    </source>
</evidence>
<feature type="domain" description="NlpC/P60" evidence="8">
    <location>
        <begin position="361"/>
        <end position="482"/>
    </location>
</feature>
<feature type="signal peptide" evidence="7">
    <location>
        <begin position="1"/>
        <end position="30"/>
    </location>
</feature>
<dbReference type="PROSITE" id="PS51935">
    <property type="entry name" value="NLPC_P60"/>
    <property type="match status" value="1"/>
</dbReference>
<evidence type="ECO:0000256" key="2">
    <source>
        <dbReference type="ARBA" id="ARBA00022670"/>
    </source>
</evidence>
<sequence length="482" mass="50892">MSRQSRIPRSASALVAAALVLGLAAPAALADPSDDDVASARASEAAVAGSVAAIEVELARLSTVADEAWARSATAGERYLTAQVALDSAQAAAAAADAKLADALTTMEASRKVLAGIALERYRSGGSIQTLEAVLTADGITDVVRRTSSLRTVGSAADAAVQQFRADALVADVLRTDAANALTAAQDAATEAEKARAETDRLTQAAQAAADSATARRDTLITQLAAARSTTVEAERARQDRIDRDREQQREDQAEAEREPSDPPTSRPTPTTPPTTPTQEPTTEPTREPTTEPSREPTREPTTEPTREPTREPTTEPTTAPTERPTPTPTPAPTRTPKPEPTKPPTTEAPGLGTGTAVGSAAQGRKAVAWARTQIGKMYGWGTTGPNTYDCSGLTMRAWEAAGVGITRTSRSQYVRVKKIRYADMRPGDLIFWANNTSDPNTIRHVAMYTGGGMMIEAARPGVPVREVPVRYAETMAYAGRP</sequence>
<dbReference type="InterPro" id="IPR051794">
    <property type="entry name" value="PG_Endopeptidase_C40"/>
</dbReference>
<evidence type="ECO:0000313" key="10">
    <source>
        <dbReference type="Proteomes" id="UP000642107"/>
    </source>
</evidence>
<keyword evidence="3" id="KW-0378">Hydrolase</keyword>
<dbReference type="SUPFAM" id="SSF54001">
    <property type="entry name" value="Cysteine proteinases"/>
    <property type="match status" value="1"/>
</dbReference>
<dbReference type="PANTHER" id="PTHR47359">
    <property type="entry name" value="PEPTIDOGLYCAN DL-ENDOPEPTIDASE CWLO"/>
    <property type="match status" value="1"/>
</dbReference>
<dbReference type="RefSeq" id="WP_192276918.1">
    <property type="nucleotide sequence ID" value="NZ_JACZDF010000001.1"/>
</dbReference>
<feature type="compositionally biased region" description="Pro residues" evidence="6">
    <location>
        <begin position="262"/>
        <end position="276"/>
    </location>
</feature>
<evidence type="ECO:0000256" key="7">
    <source>
        <dbReference type="SAM" id="SignalP"/>
    </source>
</evidence>
<feature type="compositionally biased region" description="Pro residues" evidence="6">
    <location>
        <begin position="324"/>
        <end position="336"/>
    </location>
</feature>
<keyword evidence="5" id="KW-0175">Coiled coil</keyword>
<name>A0ABR9DLR2_9MICO</name>
<keyword evidence="7" id="KW-0732">Signal</keyword>
<dbReference type="InterPro" id="IPR038765">
    <property type="entry name" value="Papain-like_cys_pep_sf"/>
</dbReference>
<dbReference type="Pfam" id="PF00877">
    <property type="entry name" value="NLPC_P60"/>
    <property type="match status" value="1"/>
</dbReference>
<keyword evidence="2" id="KW-0645">Protease</keyword>
<dbReference type="Proteomes" id="UP000642107">
    <property type="component" value="Unassembled WGS sequence"/>
</dbReference>
<dbReference type="EMBL" id="JACZDF010000001">
    <property type="protein sequence ID" value="MBD9698072.1"/>
    <property type="molecule type" value="Genomic_DNA"/>
</dbReference>
<feature type="chain" id="PRO_5046541860" evidence="7">
    <location>
        <begin position="31"/>
        <end position="482"/>
    </location>
</feature>
<feature type="coiled-coil region" evidence="5">
    <location>
        <begin position="178"/>
        <end position="205"/>
    </location>
</feature>
<dbReference type="Gene3D" id="3.90.1720.10">
    <property type="entry name" value="endopeptidase domain like (from Nostoc punctiforme)"/>
    <property type="match status" value="1"/>
</dbReference>
<evidence type="ECO:0000259" key="8">
    <source>
        <dbReference type="PROSITE" id="PS51935"/>
    </source>
</evidence>
<feature type="compositionally biased region" description="Basic and acidic residues" evidence="6">
    <location>
        <begin position="233"/>
        <end position="261"/>
    </location>
</feature>
<dbReference type="PANTHER" id="PTHR47359:SF3">
    <property type="entry name" value="NLP_P60 DOMAIN-CONTAINING PROTEIN-RELATED"/>
    <property type="match status" value="1"/>
</dbReference>
<keyword evidence="10" id="KW-1185">Reference proteome</keyword>
<evidence type="ECO:0000256" key="3">
    <source>
        <dbReference type="ARBA" id="ARBA00022801"/>
    </source>
</evidence>
<feature type="region of interest" description="Disordered" evidence="6">
    <location>
        <begin position="227"/>
        <end position="360"/>
    </location>
</feature>
<dbReference type="InterPro" id="IPR000064">
    <property type="entry name" value="NLP_P60_dom"/>
</dbReference>
<evidence type="ECO:0000256" key="1">
    <source>
        <dbReference type="ARBA" id="ARBA00007074"/>
    </source>
</evidence>
<comment type="similarity">
    <text evidence="1">Belongs to the peptidase C40 family.</text>
</comment>
<evidence type="ECO:0000256" key="6">
    <source>
        <dbReference type="SAM" id="MobiDB-lite"/>
    </source>
</evidence>